<dbReference type="STRING" id="392484.LP43_0225"/>
<evidence type="ECO:0000256" key="1">
    <source>
        <dbReference type="ARBA" id="ARBA00004370"/>
    </source>
</evidence>
<dbReference type="AlphaFoldDB" id="A0A0A0BL40"/>
<dbReference type="Gene3D" id="1.10.520.20">
    <property type="entry name" value="N-terminal domain of the delta subunit of the F1F0-ATP synthase"/>
    <property type="match status" value="1"/>
</dbReference>
<evidence type="ECO:0000256" key="8">
    <source>
        <dbReference type="HAMAP-Rule" id="MF_01416"/>
    </source>
</evidence>
<proteinExistence type="inferred from homology"/>
<evidence type="ECO:0000256" key="5">
    <source>
        <dbReference type="ARBA" id="ARBA00023136"/>
    </source>
</evidence>
<evidence type="ECO:0000256" key="4">
    <source>
        <dbReference type="ARBA" id="ARBA00023065"/>
    </source>
</evidence>
<keyword evidence="8" id="KW-1003">Cell membrane</keyword>
<sequence length="177" mass="18783">MAEAITIARPYASAVFAIAQEKGELKAWSDLLMVLAQCVEQPEMQSIITSPAVSDEQAVSVLADIAGDLMTADAKNFLLLLAENNRLLSLSDVTVLFEELRAEAEKSMTAEVISARELTAEQAANISAALKQRLGRDVTLNTSIDESLLGGAIIRAGDLVIDGSALGKLNRLANAIN</sequence>
<dbReference type="RefSeq" id="WP_036311100.1">
    <property type="nucleotide sequence ID" value="NZ_JRQD01000001.1"/>
</dbReference>
<organism evidence="9 10">
    <name type="scientific">Methylophaga thiooxydans</name>
    <dbReference type="NCBI Taxonomy" id="392484"/>
    <lineage>
        <taxon>Bacteria</taxon>
        <taxon>Pseudomonadati</taxon>
        <taxon>Pseudomonadota</taxon>
        <taxon>Gammaproteobacteria</taxon>
        <taxon>Thiotrichales</taxon>
        <taxon>Piscirickettsiaceae</taxon>
        <taxon>Methylophaga</taxon>
    </lineage>
</organism>
<gene>
    <name evidence="8" type="primary">atpH</name>
    <name evidence="9" type="ORF">LP43_0225</name>
</gene>
<evidence type="ECO:0000256" key="7">
    <source>
        <dbReference type="ARBA" id="ARBA00023310"/>
    </source>
</evidence>
<dbReference type="GO" id="GO:0046933">
    <property type="term" value="F:proton-transporting ATP synthase activity, rotational mechanism"/>
    <property type="evidence" value="ECO:0007669"/>
    <property type="project" value="UniProtKB-UniRule"/>
</dbReference>
<evidence type="ECO:0000256" key="6">
    <source>
        <dbReference type="ARBA" id="ARBA00023196"/>
    </source>
</evidence>
<dbReference type="PROSITE" id="PS00389">
    <property type="entry name" value="ATPASE_DELTA"/>
    <property type="match status" value="1"/>
</dbReference>
<keyword evidence="6 8" id="KW-0139">CF(1)</keyword>
<evidence type="ECO:0000256" key="2">
    <source>
        <dbReference type="ARBA" id="ARBA00022448"/>
    </source>
</evidence>
<comment type="caution">
    <text evidence="9">The sequence shown here is derived from an EMBL/GenBank/DDBJ whole genome shotgun (WGS) entry which is preliminary data.</text>
</comment>
<keyword evidence="4 8" id="KW-0406">Ion transport</keyword>
<evidence type="ECO:0000313" key="10">
    <source>
        <dbReference type="Proteomes" id="UP000029999"/>
    </source>
</evidence>
<comment type="similarity">
    <text evidence="8">Belongs to the ATPase delta chain family.</text>
</comment>
<dbReference type="GO" id="GO:0016787">
    <property type="term" value="F:hydrolase activity"/>
    <property type="evidence" value="ECO:0007669"/>
    <property type="project" value="UniProtKB-KW"/>
</dbReference>
<dbReference type="NCBIfam" id="TIGR01145">
    <property type="entry name" value="ATP_synt_delta"/>
    <property type="match status" value="1"/>
</dbReference>
<protein>
    <recommendedName>
        <fullName evidence="8">ATP synthase subunit delta</fullName>
    </recommendedName>
    <alternativeName>
        <fullName evidence="8">ATP synthase F(1) sector subunit delta</fullName>
    </alternativeName>
    <alternativeName>
        <fullName evidence="8">F-type ATPase subunit delta</fullName>
        <shortName evidence="8">F-ATPase subunit delta</shortName>
    </alternativeName>
</protein>
<comment type="function">
    <text evidence="8">This protein is part of the stalk that links CF(0) to CF(1). It either transmits conformational changes from CF(0) to CF(1) or is implicated in proton conduction.</text>
</comment>
<dbReference type="GO" id="GO:0045259">
    <property type="term" value="C:proton-transporting ATP synthase complex"/>
    <property type="evidence" value="ECO:0007669"/>
    <property type="project" value="UniProtKB-KW"/>
</dbReference>
<keyword evidence="3 8" id="KW-0375">Hydrogen ion transport</keyword>
<dbReference type="InterPro" id="IPR000711">
    <property type="entry name" value="ATPase_OSCP/dsu"/>
</dbReference>
<keyword evidence="7 8" id="KW-0066">ATP synthesis</keyword>
<dbReference type="HAMAP" id="MF_01416">
    <property type="entry name" value="ATP_synth_delta_bact"/>
    <property type="match status" value="1"/>
</dbReference>
<dbReference type="Pfam" id="PF00213">
    <property type="entry name" value="OSCP"/>
    <property type="match status" value="1"/>
</dbReference>
<reference evidence="9 10" key="1">
    <citation type="submission" date="2014-09" db="EMBL/GenBank/DDBJ databases">
        <authorList>
            <person name="Grob C."/>
            <person name="Taubert M."/>
            <person name="Howat A.M."/>
            <person name="Burns O.J."/>
            <person name="Dixon J.L."/>
            <person name="Chen Y."/>
            <person name="Murrell J.C."/>
        </authorList>
    </citation>
    <scope>NUCLEOTIDE SEQUENCE [LARGE SCALE GENOMIC DNA]</scope>
    <source>
        <strain evidence="9">L4</strain>
    </source>
</reference>
<comment type="subcellular location">
    <subcellularLocation>
        <location evidence="8">Cell membrane</location>
        <topology evidence="8">Peripheral membrane protein</topology>
    </subcellularLocation>
    <subcellularLocation>
        <location evidence="1">Membrane</location>
    </subcellularLocation>
</comment>
<accession>A0A0A0BL40</accession>
<keyword evidence="5 8" id="KW-0472">Membrane</keyword>
<evidence type="ECO:0000313" key="9">
    <source>
        <dbReference type="EMBL" id="KGM07809.1"/>
    </source>
</evidence>
<dbReference type="Proteomes" id="UP000029999">
    <property type="component" value="Unassembled WGS sequence"/>
</dbReference>
<dbReference type="PRINTS" id="PR00125">
    <property type="entry name" value="ATPASEDELTA"/>
</dbReference>
<dbReference type="GO" id="GO:0005886">
    <property type="term" value="C:plasma membrane"/>
    <property type="evidence" value="ECO:0007669"/>
    <property type="project" value="UniProtKB-SubCell"/>
</dbReference>
<dbReference type="EMBL" id="JRQD01000001">
    <property type="protein sequence ID" value="KGM07809.1"/>
    <property type="molecule type" value="Genomic_DNA"/>
</dbReference>
<evidence type="ECO:0000256" key="3">
    <source>
        <dbReference type="ARBA" id="ARBA00022781"/>
    </source>
</evidence>
<dbReference type="PANTHER" id="PTHR11910">
    <property type="entry name" value="ATP SYNTHASE DELTA CHAIN"/>
    <property type="match status" value="1"/>
</dbReference>
<keyword evidence="2 8" id="KW-0813">Transport</keyword>
<comment type="function">
    <text evidence="8">F(1)F(0) ATP synthase produces ATP from ADP in the presence of a proton or sodium gradient. F-type ATPases consist of two structural domains, F(1) containing the extramembraneous catalytic core and F(0) containing the membrane proton channel, linked together by a central stalk and a peripheral stalk. During catalysis, ATP synthesis in the catalytic domain of F(1) is coupled via a rotary mechanism of the central stalk subunits to proton translocation.</text>
</comment>
<keyword evidence="9" id="KW-0378">Hydrolase</keyword>
<name>A0A0A0BL40_9GAMM</name>
<dbReference type="InterPro" id="IPR020781">
    <property type="entry name" value="ATPase_OSCP/d_CS"/>
</dbReference>
<dbReference type="InterPro" id="IPR026015">
    <property type="entry name" value="ATP_synth_OSCP/delta_N_sf"/>
</dbReference>
<dbReference type="SUPFAM" id="SSF47928">
    <property type="entry name" value="N-terminal domain of the delta subunit of the F1F0-ATP synthase"/>
    <property type="match status" value="1"/>
</dbReference>
<dbReference type="NCBIfam" id="NF004402">
    <property type="entry name" value="PRK05758.2-2"/>
    <property type="match status" value="1"/>
</dbReference>